<organism evidence="4">
    <name type="scientific">Mesocestoides corti</name>
    <name type="common">Flatworm</name>
    <dbReference type="NCBI Taxonomy" id="53468"/>
    <lineage>
        <taxon>Eukaryota</taxon>
        <taxon>Metazoa</taxon>
        <taxon>Spiralia</taxon>
        <taxon>Lophotrochozoa</taxon>
        <taxon>Platyhelminthes</taxon>
        <taxon>Cestoda</taxon>
        <taxon>Eucestoda</taxon>
        <taxon>Cyclophyllidea</taxon>
        <taxon>Mesocestoididae</taxon>
        <taxon>Mesocestoides</taxon>
    </lineage>
</organism>
<accession>A0A0R3ULA4</accession>
<evidence type="ECO:0000313" key="4">
    <source>
        <dbReference type="WBParaSite" id="MCOS_0000844601-mRNA-1"/>
    </source>
</evidence>
<reference evidence="4" key="1">
    <citation type="submission" date="2017-02" db="UniProtKB">
        <authorList>
            <consortium name="WormBaseParasite"/>
        </authorList>
    </citation>
    <scope>IDENTIFICATION</scope>
</reference>
<feature type="compositionally biased region" description="Polar residues" evidence="1">
    <location>
        <begin position="1"/>
        <end position="14"/>
    </location>
</feature>
<protein>
    <submittedName>
        <fullName evidence="2 4">Uncharacterized protein</fullName>
    </submittedName>
</protein>
<feature type="compositionally biased region" description="Gly residues" evidence="1">
    <location>
        <begin position="19"/>
        <end position="28"/>
    </location>
</feature>
<evidence type="ECO:0000313" key="3">
    <source>
        <dbReference type="Proteomes" id="UP000267029"/>
    </source>
</evidence>
<evidence type="ECO:0000256" key="1">
    <source>
        <dbReference type="SAM" id="MobiDB-lite"/>
    </source>
</evidence>
<dbReference type="Proteomes" id="UP000267029">
    <property type="component" value="Unassembled WGS sequence"/>
</dbReference>
<sequence length="80" mass="8375">MRFFQTPNSRTNAVVSVGGKNGGGGGGDSRFLPTQLTLSAARGPPTTGKTIFLSFPPYPCTPLVSTNCHYLQIGSVFEAP</sequence>
<dbReference type="AlphaFoldDB" id="A0A0R3ULA4"/>
<reference evidence="2 3" key="2">
    <citation type="submission" date="2018-10" db="EMBL/GenBank/DDBJ databases">
        <authorList>
            <consortium name="Pathogen Informatics"/>
        </authorList>
    </citation>
    <scope>NUCLEOTIDE SEQUENCE [LARGE SCALE GENOMIC DNA]</scope>
</reference>
<dbReference type="WBParaSite" id="MCOS_0000844601-mRNA-1">
    <property type="protein sequence ID" value="MCOS_0000844601-mRNA-1"/>
    <property type="gene ID" value="MCOS_0000844601"/>
</dbReference>
<evidence type="ECO:0000313" key="2">
    <source>
        <dbReference type="EMBL" id="VDD82444.1"/>
    </source>
</evidence>
<proteinExistence type="predicted"/>
<keyword evidence="3" id="KW-1185">Reference proteome</keyword>
<dbReference type="EMBL" id="UXSR01005513">
    <property type="protein sequence ID" value="VDD82444.1"/>
    <property type="molecule type" value="Genomic_DNA"/>
</dbReference>
<feature type="region of interest" description="Disordered" evidence="1">
    <location>
        <begin position="1"/>
        <end position="30"/>
    </location>
</feature>
<name>A0A0R3ULA4_MESCO</name>
<gene>
    <name evidence="2" type="ORF">MCOS_LOCUS8447</name>
</gene>